<name>A0ABW2NKD8_9BACL</name>
<evidence type="ECO:0000313" key="1">
    <source>
        <dbReference type="EMBL" id="MFC7371125.1"/>
    </source>
</evidence>
<accession>A0ABW2NKD8</accession>
<dbReference type="EMBL" id="JBHTCP010000010">
    <property type="protein sequence ID" value="MFC7371125.1"/>
    <property type="molecule type" value="Genomic_DNA"/>
</dbReference>
<protein>
    <submittedName>
        <fullName evidence="1">Uncharacterized protein</fullName>
    </submittedName>
</protein>
<dbReference type="RefSeq" id="WP_379747389.1">
    <property type="nucleotide sequence ID" value="NZ_JBHTCP010000010.1"/>
</dbReference>
<proteinExistence type="predicted"/>
<keyword evidence="2" id="KW-1185">Reference proteome</keyword>
<organism evidence="1 2">
    <name type="scientific">Fictibacillus iocasae</name>
    <dbReference type="NCBI Taxonomy" id="2715437"/>
    <lineage>
        <taxon>Bacteria</taxon>
        <taxon>Bacillati</taxon>
        <taxon>Bacillota</taxon>
        <taxon>Bacilli</taxon>
        <taxon>Bacillales</taxon>
        <taxon>Fictibacillaceae</taxon>
        <taxon>Fictibacillus</taxon>
    </lineage>
</organism>
<evidence type="ECO:0000313" key="2">
    <source>
        <dbReference type="Proteomes" id="UP001596549"/>
    </source>
</evidence>
<gene>
    <name evidence="1" type="ORF">ACFQPF_05500</name>
</gene>
<reference evidence="2" key="1">
    <citation type="journal article" date="2019" name="Int. J. Syst. Evol. Microbiol.">
        <title>The Global Catalogue of Microorganisms (GCM) 10K type strain sequencing project: providing services to taxonomists for standard genome sequencing and annotation.</title>
        <authorList>
            <consortium name="The Broad Institute Genomics Platform"/>
            <consortium name="The Broad Institute Genome Sequencing Center for Infectious Disease"/>
            <person name="Wu L."/>
            <person name="Ma J."/>
        </authorList>
    </citation>
    <scope>NUCLEOTIDE SEQUENCE [LARGE SCALE GENOMIC DNA]</scope>
    <source>
        <strain evidence="2">NBRC 106396</strain>
    </source>
</reference>
<dbReference type="Proteomes" id="UP001596549">
    <property type="component" value="Unassembled WGS sequence"/>
</dbReference>
<sequence length="95" mass="11074">MEPVIGWLDPEGTFYECKYGDHKILAQELTTNKVASSPQDDLWERSFINITTDVIGWNCQNKPTDQQIAWLLSHEQNFDSGQLEDLAECRDFYKF</sequence>
<comment type="caution">
    <text evidence="1">The sequence shown here is derived from an EMBL/GenBank/DDBJ whole genome shotgun (WGS) entry which is preliminary data.</text>
</comment>